<sequence length="51" mass="5474">MSLGVTFHKARPAVEFRQLVQERGGDMHALPADAFAPAGLSIRTVIVVIPC</sequence>
<reference evidence="1 2" key="1">
    <citation type="submission" date="2024-10" db="EMBL/GenBank/DDBJ databases">
        <title>The Natural Products Discovery Center: Release of the First 8490 Sequenced Strains for Exploring Actinobacteria Biosynthetic Diversity.</title>
        <authorList>
            <person name="Kalkreuter E."/>
            <person name="Kautsar S.A."/>
            <person name="Yang D."/>
            <person name="Bader C.D."/>
            <person name="Teijaro C.N."/>
            <person name="Fluegel L."/>
            <person name="Davis C.M."/>
            <person name="Simpson J.R."/>
            <person name="Lauterbach L."/>
            <person name="Steele A.D."/>
            <person name="Gui C."/>
            <person name="Meng S."/>
            <person name="Li G."/>
            <person name="Viehrig K."/>
            <person name="Ye F."/>
            <person name="Su P."/>
            <person name="Kiefer A.F."/>
            <person name="Nichols A."/>
            <person name="Cepeda A.J."/>
            <person name="Yan W."/>
            <person name="Fan B."/>
            <person name="Jiang Y."/>
            <person name="Adhikari A."/>
            <person name="Zheng C.-J."/>
            <person name="Schuster L."/>
            <person name="Cowan T.M."/>
            <person name="Smanski M.J."/>
            <person name="Chevrette M.G."/>
            <person name="De Carvalho L.P.S."/>
            <person name="Shen B."/>
        </authorList>
    </citation>
    <scope>NUCLEOTIDE SEQUENCE [LARGE SCALE GENOMIC DNA]</scope>
    <source>
        <strain evidence="1 2">NPDC001281</strain>
    </source>
</reference>
<dbReference type="RefSeq" id="WP_157546193.1">
    <property type="nucleotide sequence ID" value="NZ_BBYK01000073.1"/>
</dbReference>
<dbReference type="EMBL" id="JBIAXI010000047">
    <property type="protein sequence ID" value="MFF4779302.1"/>
    <property type="molecule type" value="Genomic_DNA"/>
</dbReference>
<name>A0ABW6VM78_MICFU</name>
<gene>
    <name evidence="1" type="ORF">ACFY05_41450</name>
</gene>
<dbReference type="Proteomes" id="UP001602119">
    <property type="component" value="Unassembled WGS sequence"/>
</dbReference>
<accession>A0ABW6VM78</accession>
<organism evidence="1 2">
    <name type="scientific">Microtetraspora fusca</name>
    <dbReference type="NCBI Taxonomy" id="1997"/>
    <lineage>
        <taxon>Bacteria</taxon>
        <taxon>Bacillati</taxon>
        <taxon>Actinomycetota</taxon>
        <taxon>Actinomycetes</taxon>
        <taxon>Streptosporangiales</taxon>
        <taxon>Streptosporangiaceae</taxon>
        <taxon>Microtetraspora</taxon>
    </lineage>
</organism>
<proteinExistence type="predicted"/>
<comment type="caution">
    <text evidence="1">The sequence shown here is derived from an EMBL/GenBank/DDBJ whole genome shotgun (WGS) entry which is preliminary data.</text>
</comment>
<keyword evidence="2" id="KW-1185">Reference proteome</keyword>
<protein>
    <submittedName>
        <fullName evidence="1">Uncharacterized protein</fullName>
    </submittedName>
</protein>
<evidence type="ECO:0000313" key="2">
    <source>
        <dbReference type="Proteomes" id="UP001602119"/>
    </source>
</evidence>
<evidence type="ECO:0000313" key="1">
    <source>
        <dbReference type="EMBL" id="MFF4779302.1"/>
    </source>
</evidence>